<accession>A0AA90H7H2</accession>
<name>A0AA90H7H2_9ACTN</name>
<feature type="compositionally biased region" description="Basic and acidic residues" evidence="1">
    <location>
        <begin position="1"/>
        <end position="25"/>
    </location>
</feature>
<dbReference type="EMBL" id="JABXJJ020000027">
    <property type="protein sequence ID" value="MDI5971972.1"/>
    <property type="molecule type" value="Genomic_DNA"/>
</dbReference>
<evidence type="ECO:0000256" key="1">
    <source>
        <dbReference type="SAM" id="MobiDB-lite"/>
    </source>
</evidence>
<dbReference type="Proteomes" id="UP001156398">
    <property type="component" value="Unassembled WGS sequence"/>
</dbReference>
<feature type="region of interest" description="Disordered" evidence="1">
    <location>
        <begin position="1"/>
        <end position="56"/>
    </location>
</feature>
<feature type="compositionally biased region" description="Basic and acidic residues" evidence="1">
    <location>
        <begin position="34"/>
        <end position="56"/>
    </location>
</feature>
<comment type="caution">
    <text evidence="3">The sequence shown here is derived from an EMBL/GenBank/DDBJ whole genome shotgun (WGS) entry which is preliminary data.</text>
</comment>
<proteinExistence type="predicted"/>
<protein>
    <submittedName>
        <fullName evidence="3">Uncharacterized protein</fullName>
    </submittedName>
</protein>
<evidence type="ECO:0000313" key="2">
    <source>
        <dbReference type="EMBL" id="MDI5966066.1"/>
    </source>
</evidence>
<reference evidence="3 4" key="1">
    <citation type="submission" date="2023-05" db="EMBL/GenBank/DDBJ databases">
        <title>Streptantibioticus silvisoli sp. nov., acidotolerant actinomycetes 1 from pine litter.</title>
        <authorList>
            <person name="Swiecimska M."/>
            <person name="Golinska P."/>
            <person name="Sangal V."/>
            <person name="Wachnowicz B."/>
            <person name="Goodfellow M."/>
        </authorList>
    </citation>
    <scope>NUCLEOTIDE SEQUENCE</scope>
    <source>
        <strain evidence="3">SL13</strain>
        <strain evidence="2 4">SL54</strain>
    </source>
</reference>
<gene>
    <name evidence="2" type="ORF">POF43_025615</name>
    <name evidence="3" type="ORF">POF50_021980</name>
</gene>
<organism evidence="3">
    <name type="scientific">Streptantibioticus silvisoli</name>
    <dbReference type="NCBI Taxonomy" id="2705255"/>
    <lineage>
        <taxon>Bacteria</taxon>
        <taxon>Bacillati</taxon>
        <taxon>Actinomycetota</taxon>
        <taxon>Actinomycetes</taxon>
        <taxon>Kitasatosporales</taxon>
        <taxon>Streptomycetaceae</taxon>
        <taxon>Streptantibioticus</taxon>
    </lineage>
</organism>
<dbReference type="EMBL" id="JAAGKO020000045">
    <property type="protein sequence ID" value="MDI5966066.1"/>
    <property type="molecule type" value="Genomic_DNA"/>
</dbReference>
<dbReference type="RefSeq" id="WP_271317721.1">
    <property type="nucleotide sequence ID" value="NZ_JAAGKO020000045.1"/>
</dbReference>
<dbReference type="AlphaFoldDB" id="A0AA90H7H2"/>
<evidence type="ECO:0000313" key="3">
    <source>
        <dbReference type="EMBL" id="MDI5971972.1"/>
    </source>
</evidence>
<evidence type="ECO:0000313" key="4">
    <source>
        <dbReference type="Proteomes" id="UP001156398"/>
    </source>
</evidence>
<sequence length="56" mass="6395">MGANEDFKRLAKEMAEKARAQREKGAQSQESTDEEARRESGEKKATADPRRRSDKK</sequence>
<keyword evidence="4" id="KW-1185">Reference proteome</keyword>